<dbReference type="PANTHER" id="PTHR15627:SF8">
    <property type="entry name" value="TRNA-URIDINE AMINOCARBOXYPROPYLTRANSFERASE 1"/>
    <property type="match status" value="1"/>
</dbReference>
<evidence type="ECO:0000256" key="3">
    <source>
        <dbReference type="ARBA" id="ARBA00022679"/>
    </source>
</evidence>
<accession>A0A9N8WA65</accession>
<keyword evidence="3" id="KW-0808">Transferase</keyword>
<dbReference type="AlphaFoldDB" id="A0A9N8WA65"/>
<evidence type="ECO:0000256" key="6">
    <source>
        <dbReference type="ARBA" id="ARBA00023242"/>
    </source>
</evidence>
<keyword evidence="4" id="KW-0949">S-adenosyl-L-methionine</keyword>
<evidence type="ECO:0000313" key="13">
    <source>
        <dbReference type="EMBL" id="CAG8480349.1"/>
    </source>
</evidence>
<proteinExistence type="inferred from homology"/>
<dbReference type="InterPro" id="IPR005636">
    <property type="entry name" value="DTW"/>
</dbReference>
<dbReference type="PANTHER" id="PTHR15627">
    <property type="entry name" value="NATURAL KILLER CELL-SPECIFIC ANTIGEN KLIP1"/>
    <property type="match status" value="1"/>
</dbReference>
<reference evidence="13" key="1">
    <citation type="submission" date="2021-06" db="EMBL/GenBank/DDBJ databases">
        <authorList>
            <person name="Kallberg Y."/>
            <person name="Tangrot J."/>
            <person name="Rosling A."/>
        </authorList>
    </citation>
    <scope>NUCLEOTIDE SEQUENCE</scope>
    <source>
        <strain evidence="13">BR232B</strain>
    </source>
</reference>
<dbReference type="Proteomes" id="UP000789739">
    <property type="component" value="Unassembled WGS sequence"/>
</dbReference>
<comment type="catalytic activity">
    <reaction evidence="11">
        <text>a uridine in tRNA + S-adenosyl-L-methionine = a 3-[(3S)-3-amino-3-carboxypropyl]uridine in tRNA + S-methyl-5'-thioadenosine + H(+)</text>
        <dbReference type="Rhea" id="RHEA:62432"/>
        <dbReference type="Rhea" id="RHEA-COMP:13339"/>
        <dbReference type="Rhea" id="RHEA-COMP:16092"/>
        <dbReference type="ChEBI" id="CHEBI:15378"/>
        <dbReference type="ChEBI" id="CHEBI:17509"/>
        <dbReference type="ChEBI" id="CHEBI:59789"/>
        <dbReference type="ChEBI" id="CHEBI:65315"/>
        <dbReference type="ChEBI" id="CHEBI:82930"/>
        <dbReference type="EC" id="2.5.1.25"/>
    </reaction>
</comment>
<evidence type="ECO:0000256" key="1">
    <source>
        <dbReference type="ARBA" id="ARBA00004123"/>
    </source>
</evidence>
<keyword evidence="6" id="KW-0539">Nucleus</keyword>
<dbReference type="GO" id="GO:0008033">
    <property type="term" value="P:tRNA processing"/>
    <property type="evidence" value="ECO:0007669"/>
    <property type="project" value="UniProtKB-KW"/>
</dbReference>
<evidence type="ECO:0000313" key="14">
    <source>
        <dbReference type="Proteomes" id="UP000789739"/>
    </source>
</evidence>
<sequence>MATENQADTLDPFPALDTSSTLFGTLQTSKAYNPLGSPSSPLSTSPFTAFQISPTDILNTITERKPCPTCNRFVKYFCHDCFVVDEACENVMPKLELPIGIDVIKHPGERSGKSTAIHARLISPTSVSIYPSTSIPTYSDPSRILLLYPAPDAQTLDTIPLDSFDKLLVIDGTWKQAISILKYTTVLSSFRKVTLHPRKTMFWRYQDRSENYLATIEAIYYFLVDYCEKGKGGYEGEFDNLLWWYKYFYELIQGVYRGNPEGKQFNSKHRKDYIMYE</sequence>
<protein>
    <recommendedName>
        <fullName evidence="9">tRNA-uridine aminocarboxypropyltransferase 1</fullName>
        <ecNumber evidence="2">2.5.1.25</ecNumber>
    </recommendedName>
    <alternativeName>
        <fullName evidence="10">DTW domain-containing protein 1</fullName>
    </alternativeName>
</protein>
<gene>
    <name evidence="13" type="ORF">PBRASI_LOCUS1543</name>
</gene>
<evidence type="ECO:0000256" key="2">
    <source>
        <dbReference type="ARBA" id="ARBA00012386"/>
    </source>
</evidence>
<evidence type="ECO:0000256" key="4">
    <source>
        <dbReference type="ARBA" id="ARBA00022691"/>
    </source>
</evidence>
<comment type="subcellular location">
    <subcellularLocation>
        <location evidence="1">Nucleus</location>
    </subcellularLocation>
</comment>
<evidence type="ECO:0000259" key="12">
    <source>
        <dbReference type="SMART" id="SM01144"/>
    </source>
</evidence>
<keyword evidence="14" id="KW-1185">Reference proteome</keyword>
<dbReference type="EC" id="2.5.1.25" evidence="2"/>
<evidence type="ECO:0000256" key="11">
    <source>
        <dbReference type="ARBA" id="ARBA00048718"/>
    </source>
</evidence>
<evidence type="ECO:0000256" key="10">
    <source>
        <dbReference type="ARBA" id="ARBA00042508"/>
    </source>
</evidence>
<evidence type="ECO:0000256" key="9">
    <source>
        <dbReference type="ARBA" id="ARBA00039242"/>
    </source>
</evidence>
<organism evidence="13 14">
    <name type="scientific">Paraglomus brasilianum</name>
    <dbReference type="NCBI Taxonomy" id="144538"/>
    <lineage>
        <taxon>Eukaryota</taxon>
        <taxon>Fungi</taxon>
        <taxon>Fungi incertae sedis</taxon>
        <taxon>Mucoromycota</taxon>
        <taxon>Glomeromycotina</taxon>
        <taxon>Glomeromycetes</taxon>
        <taxon>Paraglomerales</taxon>
        <taxon>Paraglomeraceae</taxon>
        <taxon>Paraglomus</taxon>
    </lineage>
</organism>
<dbReference type="OrthoDB" id="660555at2759"/>
<dbReference type="GO" id="GO:0005634">
    <property type="term" value="C:nucleus"/>
    <property type="evidence" value="ECO:0007669"/>
    <property type="project" value="UniProtKB-SubCell"/>
</dbReference>
<dbReference type="InterPro" id="IPR051521">
    <property type="entry name" value="tRNA_Mod/Golgi_Maint"/>
</dbReference>
<evidence type="ECO:0000256" key="7">
    <source>
        <dbReference type="ARBA" id="ARBA00037050"/>
    </source>
</evidence>
<comment type="function">
    <text evidence="7">Catalyzes the formation of 3-(3-amino-3-carboxypropyl)uridine (acp3U) at position 20 in the D-loop of several cytoplasmic tRNAs (acp3U(20)).</text>
</comment>
<comment type="similarity">
    <text evidence="8">Belongs to the TDD superfamily. DTWD1 family.</text>
</comment>
<feature type="domain" description="DTW" evidence="12">
    <location>
        <begin position="74"/>
        <end position="257"/>
    </location>
</feature>
<evidence type="ECO:0000256" key="8">
    <source>
        <dbReference type="ARBA" id="ARBA00038290"/>
    </source>
</evidence>
<dbReference type="SMART" id="SM01144">
    <property type="entry name" value="DTW"/>
    <property type="match status" value="1"/>
</dbReference>
<name>A0A9N8WA65_9GLOM</name>
<dbReference type="GO" id="GO:0016432">
    <property type="term" value="F:tRNA-uridine aminocarboxypropyltransferase activity"/>
    <property type="evidence" value="ECO:0007669"/>
    <property type="project" value="UniProtKB-EC"/>
</dbReference>
<comment type="caution">
    <text evidence="13">The sequence shown here is derived from an EMBL/GenBank/DDBJ whole genome shotgun (WGS) entry which is preliminary data.</text>
</comment>
<keyword evidence="5" id="KW-0819">tRNA processing</keyword>
<dbReference type="Pfam" id="PF03942">
    <property type="entry name" value="DTW"/>
    <property type="match status" value="1"/>
</dbReference>
<evidence type="ECO:0000256" key="5">
    <source>
        <dbReference type="ARBA" id="ARBA00022694"/>
    </source>
</evidence>
<dbReference type="EMBL" id="CAJVPI010000102">
    <property type="protein sequence ID" value="CAG8480349.1"/>
    <property type="molecule type" value="Genomic_DNA"/>
</dbReference>